<dbReference type="SUPFAM" id="SSF53335">
    <property type="entry name" value="S-adenosyl-L-methionine-dependent methyltransferases"/>
    <property type="match status" value="1"/>
</dbReference>
<evidence type="ECO:0000256" key="1">
    <source>
        <dbReference type="ARBA" id="ARBA00008361"/>
    </source>
</evidence>
<keyword evidence="6" id="KW-1185">Reference proteome</keyword>
<dbReference type="Pfam" id="PF08241">
    <property type="entry name" value="Methyltransf_11"/>
    <property type="match status" value="1"/>
</dbReference>
<evidence type="ECO:0000256" key="2">
    <source>
        <dbReference type="ARBA" id="ARBA00022603"/>
    </source>
</evidence>
<comment type="caution">
    <text evidence="5">The sequence shown here is derived from an EMBL/GenBank/DDBJ whole genome shotgun (WGS) entry which is preliminary data.</text>
</comment>
<keyword evidence="3" id="KW-0808">Transferase</keyword>
<proteinExistence type="inferred from homology"/>
<gene>
    <name evidence="5" type="ORF">GBZ48_33315</name>
</gene>
<accession>A0ABX2KN26</accession>
<dbReference type="Proteomes" id="UP000605086">
    <property type="component" value="Unassembled WGS sequence"/>
</dbReference>
<reference evidence="5 6" key="1">
    <citation type="submission" date="2019-10" db="EMBL/GenBank/DDBJ databases">
        <title>Genome sequence of Azospirillum melinis.</title>
        <authorList>
            <person name="Ambrosini A."/>
            <person name="Sant'Anna F.H."/>
            <person name="Cassan F.D."/>
            <person name="Souza E.M."/>
            <person name="Passaglia L.M.P."/>
        </authorList>
    </citation>
    <scope>NUCLEOTIDE SEQUENCE [LARGE SCALE GENOMIC DNA]</scope>
    <source>
        <strain evidence="5 6">TMCY0552</strain>
    </source>
</reference>
<dbReference type="PANTHER" id="PTHR44942">
    <property type="entry name" value="METHYLTRANSF_11 DOMAIN-CONTAINING PROTEIN"/>
    <property type="match status" value="1"/>
</dbReference>
<keyword evidence="2 5" id="KW-0489">Methyltransferase</keyword>
<dbReference type="InterPro" id="IPR029063">
    <property type="entry name" value="SAM-dependent_MTases_sf"/>
</dbReference>
<organism evidence="5 6">
    <name type="scientific">Azospirillum melinis</name>
    <dbReference type="NCBI Taxonomy" id="328839"/>
    <lineage>
        <taxon>Bacteria</taxon>
        <taxon>Pseudomonadati</taxon>
        <taxon>Pseudomonadota</taxon>
        <taxon>Alphaproteobacteria</taxon>
        <taxon>Rhodospirillales</taxon>
        <taxon>Azospirillaceae</taxon>
        <taxon>Azospirillum</taxon>
    </lineage>
</organism>
<dbReference type="CDD" id="cd02440">
    <property type="entry name" value="AdoMet_MTases"/>
    <property type="match status" value="1"/>
</dbReference>
<dbReference type="RefSeq" id="WP_174474950.1">
    <property type="nucleotide sequence ID" value="NZ_JAGINN010000024.1"/>
</dbReference>
<dbReference type="EMBL" id="WHOS01000087">
    <property type="protein sequence ID" value="NUB04093.1"/>
    <property type="molecule type" value="Genomic_DNA"/>
</dbReference>
<name>A0ABX2KN26_9PROT</name>
<protein>
    <submittedName>
        <fullName evidence="5">Methyltransferase domain-containing protein</fullName>
    </submittedName>
</protein>
<evidence type="ECO:0000256" key="3">
    <source>
        <dbReference type="ARBA" id="ARBA00022679"/>
    </source>
</evidence>
<dbReference type="GO" id="GO:0008168">
    <property type="term" value="F:methyltransferase activity"/>
    <property type="evidence" value="ECO:0007669"/>
    <property type="project" value="UniProtKB-KW"/>
</dbReference>
<dbReference type="Gene3D" id="3.40.50.150">
    <property type="entry name" value="Vaccinia Virus protein VP39"/>
    <property type="match status" value="1"/>
</dbReference>
<feature type="domain" description="Methyltransferase type 11" evidence="4">
    <location>
        <begin position="45"/>
        <end position="133"/>
    </location>
</feature>
<evidence type="ECO:0000313" key="6">
    <source>
        <dbReference type="Proteomes" id="UP000605086"/>
    </source>
</evidence>
<evidence type="ECO:0000259" key="4">
    <source>
        <dbReference type="Pfam" id="PF08241"/>
    </source>
</evidence>
<sequence>MSVHHSSSGYETGAKAYVKGRPSYPAEAAVWLREVLGVGPGRKVLEVGAGTGKFIAVLKQCGGEITAVEPVAGMREQLVPAFPDVTVLAGNAESIPLPDGSVDAVVCAQAFHWFATAAALQEMRRVLKPGGRLGLIWNVRDERTSWVAALTAITAPREGDTPRYRTGDWRRVFPAPGFEAIDERHVPHAHVGSPDDVIVKRTMSVSFIAALPPEQQAEVERDVRALIAGTPELAGRAEIAFPYDTVMFAYRKV</sequence>
<comment type="similarity">
    <text evidence="1">Belongs to the methyltransferase superfamily.</text>
</comment>
<dbReference type="InterPro" id="IPR051052">
    <property type="entry name" value="Diverse_substrate_MTase"/>
</dbReference>
<dbReference type="GO" id="GO:0032259">
    <property type="term" value="P:methylation"/>
    <property type="evidence" value="ECO:0007669"/>
    <property type="project" value="UniProtKB-KW"/>
</dbReference>
<dbReference type="InterPro" id="IPR013216">
    <property type="entry name" value="Methyltransf_11"/>
</dbReference>
<evidence type="ECO:0000313" key="5">
    <source>
        <dbReference type="EMBL" id="NUB04093.1"/>
    </source>
</evidence>
<dbReference type="PANTHER" id="PTHR44942:SF4">
    <property type="entry name" value="METHYLTRANSFERASE TYPE 11 DOMAIN-CONTAINING PROTEIN"/>
    <property type="match status" value="1"/>
</dbReference>